<feature type="region of interest" description="Disordered" evidence="1">
    <location>
        <begin position="871"/>
        <end position="921"/>
    </location>
</feature>
<feature type="compositionally biased region" description="Low complexity" evidence="1">
    <location>
        <begin position="988"/>
        <end position="1015"/>
    </location>
</feature>
<evidence type="ECO:0000313" key="3">
    <source>
        <dbReference type="Proteomes" id="UP000504628"/>
    </source>
</evidence>
<dbReference type="PROSITE" id="PS50209">
    <property type="entry name" value="CARD"/>
    <property type="match status" value="1"/>
</dbReference>
<feature type="domain" description="CARD" evidence="2">
    <location>
        <begin position="19"/>
        <end position="95"/>
    </location>
</feature>
<protein>
    <submittedName>
        <fullName evidence="4">Caspase recruitment domain-containing protein 6</fullName>
    </submittedName>
</protein>
<dbReference type="SUPFAM" id="SSF47986">
    <property type="entry name" value="DEATH domain"/>
    <property type="match status" value="1"/>
</dbReference>
<dbReference type="PANTHER" id="PTHR22797">
    <property type="entry name" value="CARD6/NUCLEOLAR PROTEIN 3"/>
    <property type="match status" value="1"/>
</dbReference>
<dbReference type="SMART" id="SM00114">
    <property type="entry name" value="CARD"/>
    <property type="match status" value="1"/>
</dbReference>
<dbReference type="GO" id="GO:0042981">
    <property type="term" value="P:regulation of apoptotic process"/>
    <property type="evidence" value="ECO:0007669"/>
    <property type="project" value="InterPro"/>
</dbReference>
<name>A0A6J2MNI5_9CHIR</name>
<dbReference type="Proteomes" id="UP000504628">
    <property type="component" value="Chromosome 3"/>
</dbReference>
<feature type="compositionally biased region" description="Basic and acidic residues" evidence="1">
    <location>
        <begin position="700"/>
        <end position="712"/>
    </location>
</feature>
<dbReference type="RefSeq" id="XP_028381757.2">
    <property type="nucleotide sequence ID" value="XM_028525956.2"/>
</dbReference>
<dbReference type="InterPro" id="IPR052685">
    <property type="entry name" value="Apoptosis_Repressor_CARD"/>
</dbReference>
<dbReference type="CTD" id="84674"/>
<dbReference type="Pfam" id="PF25496">
    <property type="entry name" value="URGCP"/>
    <property type="match status" value="1"/>
</dbReference>
<feature type="region of interest" description="Disordered" evidence="1">
    <location>
        <begin position="1"/>
        <end position="23"/>
    </location>
</feature>
<feature type="compositionally biased region" description="Polar residues" evidence="1">
    <location>
        <begin position="960"/>
        <end position="979"/>
    </location>
</feature>
<evidence type="ECO:0000259" key="2">
    <source>
        <dbReference type="PROSITE" id="PS50209"/>
    </source>
</evidence>
<feature type="compositionally biased region" description="Low complexity" evidence="1">
    <location>
        <begin position="888"/>
        <end position="900"/>
    </location>
</feature>
<evidence type="ECO:0000313" key="4">
    <source>
        <dbReference type="RefSeq" id="XP_028381757.2"/>
    </source>
</evidence>
<dbReference type="InterPro" id="IPR011029">
    <property type="entry name" value="DEATH-like_dom_sf"/>
</dbReference>
<proteinExistence type="predicted"/>
<dbReference type="InParanoid" id="A0A6J2MNI5"/>
<dbReference type="Pfam" id="PF00619">
    <property type="entry name" value="CARD"/>
    <property type="match status" value="1"/>
</dbReference>
<dbReference type="GeneID" id="114507935"/>
<dbReference type="CDD" id="cd01671">
    <property type="entry name" value="CARD"/>
    <property type="match status" value="1"/>
</dbReference>
<feature type="region of interest" description="Disordered" evidence="1">
    <location>
        <begin position="265"/>
        <end position="296"/>
    </location>
</feature>
<dbReference type="PANTHER" id="PTHR22797:SF36">
    <property type="entry name" value="CASPASE RECRUITMENT DOMAIN-CONTAINING PROTEIN 6"/>
    <property type="match status" value="1"/>
</dbReference>
<dbReference type="InterPro" id="IPR057365">
    <property type="entry name" value="URGCP"/>
</dbReference>
<dbReference type="Gene3D" id="1.10.533.10">
    <property type="entry name" value="Death Domain, Fas"/>
    <property type="match status" value="1"/>
</dbReference>
<dbReference type="InterPro" id="IPR001315">
    <property type="entry name" value="CARD"/>
</dbReference>
<keyword evidence="3" id="KW-1185">Reference proteome</keyword>
<feature type="compositionally biased region" description="Low complexity" evidence="1">
    <location>
        <begin position="1023"/>
        <end position="1035"/>
    </location>
</feature>
<feature type="compositionally biased region" description="Polar residues" evidence="1">
    <location>
        <begin position="1037"/>
        <end position="1053"/>
    </location>
</feature>
<feature type="region of interest" description="Disordered" evidence="1">
    <location>
        <begin position="684"/>
        <end position="745"/>
    </location>
</feature>
<organism evidence="3 4">
    <name type="scientific">Phyllostomus discolor</name>
    <name type="common">pale spear-nosed bat</name>
    <dbReference type="NCBI Taxonomy" id="89673"/>
    <lineage>
        <taxon>Eukaryota</taxon>
        <taxon>Metazoa</taxon>
        <taxon>Chordata</taxon>
        <taxon>Craniata</taxon>
        <taxon>Vertebrata</taxon>
        <taxon>Euteleostomi</taxon>
        <taxon>Mammalia</taxon>
        <taxon>Eutheria</taxon>
        <taxon>Laurasiatheria</taxon>
        <taxon>Chiroptera</taxon>
        <taxon>Yangochiroptera</taxon>
        <taxon>Phyllostomidae</taxon>
        <taxon>Phyllostominae</taxon>
        <taxon>Phyllostomus</taxon>
    </lineage>
</organism>
<dbReference type="FunCoup" id="A0A6J2MNI5">
    <property type="interactions" value="166"/>
</dbReference>
<evidence type="ECO:0000256" key="1">
    <source>
        <dbReference type="SAM" id="MobiDB-lite"/>
    </source>
</evidence>
<dbReference type="AlphaFoldDB" id="A0A6J2MNI5"/>
<reference evidence="4" key="1">
    <citation type="submission" date="2025-08" db="UniProtKB">
        <authorList>
            <consortium name="RefSeq"/>
        </authorList>
    </citation>
    <scope>IDENTIFICATION</scope>
    <source>
        <tissue evidence="4">Muscle</tissue>
    </source>
</reference>
<dbReference type="KEGG" id="pdic:114507935"/>
<dbReference type="OrthoDB" id="9449373at2759"/>
<gene>
    <name evidence="4" type="primary">CARD6</name>
</gene>
<sequence>MEELRSPVPGREEMPTMATRSAPSEIIERERKKLLEILQQDLDSVLDSLTSRKLISEDEYETLEDMTDPLKKSRKLLILVQKKGEASCQHFLKCLLSTFPESATTWGFSWHEFLKHENIEPPQSMGTSENSEEPLSPGEKQPGNSEPAVPFSEEEHLGLEPSETFLDKKTSYGETGGPSRAGAEDSHTPAAPLPRSLEDVECEVSEAVYYLQDGQRYDEIDDSLYLGEEDCLESGMCSGDAESAVEEEDPSGPEYLVYNGEEEPAYSDTTEFSGEEQSRGESDTGLPLEEEEAAEEERMEERKKVFKDVLSCLNLDRSRKLSPEAVRQFSLDRGRKWTPETPGDLAWNFLMRVQALDGTAPEPILRHDAVREESGGEWPADVGAAGIRDVGAPNPLDMLCASLLCSDGALQRQVLASLHRCRLALPLLLPDAENSRSILMLGAMRDVAKEQPARALGAPAGDTETFLTRAKMPVISFVRLGDCSISKSRILNALLSPAHLKPPRQAFLHRDEAVPGPPRRISDGLVEIAWRFPDGDSLQADAPFSQEPVALANLRGDVERFWMQFGFLMEVSSAVFFFTDCLGEKEWDLLMFLGEAAMERCYFVLSPQARESEEAQIFQTILKLRPSQLLFWEEEAAGETGGNIRSLQAALGDVMSSSSLQRVSVEDMGSLARELGIQVDHDLEDTAGVPAPPSESRAGAAEDKGTQGHRQPESSSESAAELPAKEQEAGGEGSPAPPNVHLGPGVRPHPRGSCFFPVRLGGHFNRVPFRAPWVMGSHFGAGQKSKWFHPSPFQSSWARGQGRSFGVQHFQPPRFCPGGRFMRFSRFPRKHHVPGLFGRPLRPVSPHVQAWPQRPQALGACERPATMAPQIRHPHPLGARPTGPFGKPQPRQAHPQAAQPTEAAGKPMRTTSPTVNAHPQACRPAGVIQRPIRPAFQPGFKPKTQGGPLNPAVQKGSHPVSINTFLPNSPSGQPKPSQYQHPQPKPSQPTSSQPKPTHTKPTQPQPSQAKSSPSKPTQPQPRQPQASQSRPQPRATQPKSSQASHSQAKTSYSRAGPKRGGKH</sequence>
<feature type="region of interest" description="Disordered" evidence="1">
    <location>
        <begin position="120"/>
        <end position="199"/>
    </location>
</feature>
<accession>A0A6J2MNI5</accession>
<feature type="region of interest" description="Disordered" evidence="1">
    <location>
        <begin position="934"/>
        <end position="1063"/>
    </location>
</feature>